<dbReference type="PIRSF" id="PIRSF000350">
    <property type="entry name" value="Mercury_reductase_MerA"/>
    <property type="match status" value="1"/>
</dbReference>
<evidence type="ECO:0000256" key="11">
    <source>
        <dbReference type="RuleBase" id="RU003692"/>
    </source>
</evidence>
<keyword evidence="16" id="KW-1185">Reference proteome</keyword>
<evidence type="ECO:0000256" key="5">
    <source>
        <dbReference type="ARBA" id="ARBA00022946"/>
    </source>
</evidence>
<comment type="similarity">
    <text evidence="1 11">Belongs to the class-I pyridine nucleotide-disulfide oxidoreductase family.</text>
</comment>
<gene>
    <name evidence="15" type="primary">lpdA</name>
    <name evidence="15" type="ORF">D8Y22_19505</name>
</gene>
<keyword evidence="8" id="KW-1015">Disulfide bond</keyword>
<comment type="caution">
    <text evidence="15">The sequence shown here is derived from an EMBL/GenBank/DDBJ whole genome shotgun (WGS) entry which is preliminary data.</text>
</comment>
<dbReference type="InterPro" id="IPR016156">
    <property type="entry name" value="FAD/NAD-linked_Rdtase_dimer_sf"/>
</dbReference>
<evidence type="ECO:0000256" key="1">
    <source>
        <dbReference type="ARBA" id="ARBA00007532"/>
    </source>
</evidence>
<evidence type="ECO:0000256" key="6">
    <source>
        <dbReference type="ARBA" id="ARBA00023002"/>
    </source>
</evidence>
<dbReference type="InterPro" id="IPR050151">
    <property type="entry name" value="Class-I_Pyr_Nuc-Dis_Oxidored"/>
</dbReference>
<dbReference type="InterPro" id="IPR006258">
    <property type="entry name" value="Lipoamide_DH"/>
</dbReference>
<dbReference type="EMBL" id="RBZW01000070">
    <property type="protein sequence ID" value="THE63174.1"/>
    <property type="molecule type" value="Genomic_DNA"/>
</dbReference>
<proteinExistence type="inferred from homology"/>
<dbReference type="PANTHER" id="PTHR22912:SF160">
    <property type="entry name" value="DIHYDROLIPOYL DEHYDROGENASE"/>
    <property type="match status" value="1"/>
</dbReference>
<evidence type="ECO:0000256" key="9">
    <source>
        <dbReference type="ARBA" id="ARBA00023284"/>
    </source>
</evidence>
<feature type="domain" description="Pyridine nucleotide-disulphide oxidoreductase dimerisation" evidence="13">
    <location>
        <begin position="365"/>
        <end position="473"/>
    </location>
</feature>
<evidence type="ECO:0000259" key="13">
    <source>
        <dbReference type="Pfam" id="PF02852"/>
    </source>
</evidence>
<evidence type="ECO:0000259" key="14">
    <source>
        <dbReference type="Pfam" id="PF07992"/>
    </source>
</evidence>
<dbReference type="InterPro" id="IPR012999">
    <property type="entry name" value="Pyr_OxRdtase_I_AS"/>
</dbReference>
<dbReference type="InterPro" id="IPR001100">
    <property type="entry name" value="Pyr_nuc-diS_OxRdtase"/>
</dbReference>
<dbReference type="InterPro" id="IPR018247">
    <property type="entry name" value="EF_Hand_1_Ca_BS"/>
</dbReference>
<dbReference type="NCBIfam" id="TIGR01350">
    <property type="entry name" value="lipoamide_DH"/>
    <property type="match status" value="1"/>
</dbReference>
<keyword evidence="7 11" id="KW-0520">NAD</keyword>
<dbReference type="Proteomes" id="UP000318864">
    <property type="component" value="Unassembled WGS sequence"/>
</dbReference>
<reference evidence="15 16" key="1">
    <citation type="submission" date="2018-10" db="EMBL/GenBank/DDBJ databases">
        <title>Natronolimnobius sp. XQ-INN 246 isolated from Inner Mongolia Autonomous Region of China.</title>
        <authorList>
            <person name="Xue Q."/>
        </authorList>
    </citation>
    <scope>NUCLEOTIDE SEQUENCE [LARGE SCALE GENOMIC DNA]</scope>
    <source>
        <strain evidence="15 16">XQ-INN 246</strain>
    </source>
</reference>
<comment type="miscellaneous">
    <text evidence="11">The active site is a redox-active disulfide bond.</text>
</comment>
<keyword evidence="4 11" id="KW-0274">FAD</keyword>
<dbReference type="Gene3D" id="3.50.50.60">
    <property type="entry name" value="FAD/NAD(P)-binding domain"/>
    <property type="match status" value="2"/>
</dbReference>
<protein>
    <recommendedName>
        <fullName evidence="2 11">Dihydrolipoyl dehydrogenase</fullName>
        <ecNumber evidence="2 11">1.8.1.4</ecNumber>
    </recommendedName>
</protein>
<dbReference type="PANTHER" id="PTHR22912">
    <property type="entry name" value="DISULFIDE OXIDOREDUCTASE"/>
    <property type="match status" value="1"/>
</dbReference>
<evidence type="ECO:0000256" key="7">
    <source>
        <dbReference type="ARBA" id="ARBA00023027"/>
    </source>
</evidence>
<evidence type="ECO:0000256" key="10">
    <source>
        <dbReference type="ARBA" id="ARBA00049187"/>
    </source>
</evidence>
<keyword evidence="9 11" id="KW-0676">Redox-active center</keyword>
<evidence type="ECO:0000313" key="15">
    <source>
        <dbReference type="EMBL" id="THE63174.1"/>
    </source>
</evidence>
<evidence type="ECO:0000256" key="4">
    <source>
        <dbReference type="ARBA" id="ARBA00022827"/>
    </source>
</evidence>
<dbReference type="OrthoDB" id="27922at2157"/>
<evidence type="ECO:0000256" key="3">
    <source>
        <dbReference type="ARBA" id="ARBA00022630"/>
    </source>
</evidence>
<dbReference type="AlphaFoldDB" id="A0A4S3TGT1"/>
<keyword evidence="3 11" id="KW-0285">Flavoprotein</keyword>
<accession>A0A4S3TGT1</accession>
<evidence type="ECO:0000313" key="16">
    <source>
        <dbReference type="Proteomes" id="UP000318864"/>
    </source>
</evidence>
<keyword evidence="5" id="KW-0809">Transit peptide</keyword>
<organism evidence="15 16">
    <name type="scientific">Salinadaptatus halalkaliphilus</name>
    <dbReference type="NCBI Taxonomy" id="2419781"/>
    <lineage>
        <taxon>Archaea</taxon>
        <taxon>Methanobacteriati</taxon>
        <taxon>Methanobacteriota</taxon>
        <taxon>Stenosarchaea group</taxon>
        <taxon>Halobacteria</taxon>
        <taxon>Halobacteriales</taxon>
        <taxon>Natrialbaceae</taxon>
        <taxon>Salinadaptatus</taxon>
    </lineage>
</organism>
<dbReference type="Pfam" id="PF07992">
    <property type="entry name" value="Pyr_redox_2"/>
    <property type="match status" value="1"/>
</dbReference>
<dbReference type="GO" id="GO:0006103">
    <property type="term" value="P:2-oxoglutarate metabolic process"/>
    <property type="evidence" value="ECO:0007669"/>
    <property type="project" value="TreeGrafter"/>
</dbReference>
<feature type="region of interest" description="Disordered" evidence="12">
    <location>
        <begin position="258"/>
        <end position="277"/>
    </location>
</feature>
<comment type="catalytic activity">
    <reaction evidence="10 11">
        <text>N(6)-[(R)-dihydrolipoyl]-L-lysyl-[protein] + NAD(+) = N(6)-[(R)-lipoyl]-L-lysyl-[protein] + NADH + H(+)</text>
        <dbReference type="Rhea" id="RHEA:15045"/>
        <dbReference type="Rhea" id="RHEA-COMP:10474"/>
        <dbReference type="Rhea" id="RHEA-COMP:10475"/>
        <dbReference type="ChEBI" id="CHEBI:15378"/>
        <dbReference type="ChEBI" id="CHEBI:57540"/>
        <dbReference type="ChEBI" id="CHEBI:57945"/>
        <dbReference type="ChEBI" id="CHEBI:83099"/>
        <dbReference type="ChEBI" id="CHEBI:83100"/>
        <dbReference type="EC" id="1.8.1.4"/>
    </reaction>
</comment>
<feature type="compositionally biased region" description="Low complexity" evidence="12">
    <location>
        <begin position="263"/>
        <end position="274"/>
    </location>
</feature>
<evidence type="ECO:0000256" key="8">
    <source>
        <dbReference type="ARBA" id="ARBA00023157"/>
    </source>
</evidence>
<comment type="cofactor">
    <cofactor evidence="11">
        <name>FAD</name>
        <dbReference type="ChEBI" id="CHEBI:57692"/>
    </cofactor>
    <text evidence="11">Binds 1 FAD per subunit.</text>
</comment>
<keyword evidence="6 11" id="KW-0560">Oxidoreductase</keyword>
<name>A0A4S3TGT1_9EURY</name>
<dbReference type="EC" id="1.8.1.4" evidence="2 11"/>
<dbReference type="FunFam" id="3.30.390.30:FF:000001">
    <property type="entry name" value="Dihydrolipoyl dehydrogenase"/>
    <property type="match status" value="1"/>
</dbReference>
<evidence type="ECO:0000256" key="2">
    <source>
        <dbReference type="ARBA" id="ARBA00012608"/>
    </source>
</evidence>
<dbReference type="Pfam" id="PF02852">
    <property type="entry name" value="Pyr_redox_dim"/>
    <property type="match status" value="1"/>
</dbReference>
<dbReference type="GO" id="GO:0050660">
    <property type="term" value="F:flavin adenine dinucleotide binding"/>
    <property type="evidence" value="ECO:0007669"/>
    <property type="project" value="InterPro"/>
</dbReference>
<dbReference type="PROSITE" id="PS00018">
    <property type="entry name" value="EF_HAND_1"/>
    <property type="match status" value="1"/>
</dbReference>
<dbReference type="Gene3D" id="3.30.390.30">
    <property type="match status" value="1"/>
</dbReference>
<dbReference type="RefSeq" id="WP_141466315.1">
    <property type="nucleotide sequence ID" value="NZ_RBZW01000070.1"/>
</dbReference>
<dbReference type="PRINTS" id="PR00411">
    <property type="entry name" value="PNDRDTASEI"/>
</dbReference>
<evidence type="ECO:0000256" key="12">
    <source>
        <dbReference type="SAM" id="MobiDB-lite"/>
    </source>
</evidence>
<dbReference type="SUPFAM" id="SSF55424">
    <property type="entry name" value="FAD/NAD-linked reductases, dimerisation (C-terminal) domain"/>
    <property type="match status" value="1"/>
</dbReference>
<dbReference type="PRINTS" id="PR00368">
    <property type="entry name" value="FADPNR"/>
</dbReference>
<dbReference type="InterPro" id="IPR036188">
    <property type="entry name" value="FAD/NAD-bd_sf"/>
</dbReference>
<sequence>MTIDSPSTTTELLIIGAGPAGYVGAIRASQLGLDVTIVDRDGFGGTCLNRGCIPSKALIHAADTAHTAREASEFGIEADVSVDFEGVKRWKDRIVRRLTRGVEILCDRNDITRLEGTATFEGDRSVAVDRGDGDRTRVRFERAIVATGSRPIQLPGFEFDDDRILDASRLLEREELPERLVVVGAGYVGMELSMAVAKLGVDVTVVEVAEKILPAYDAELTDPVERTAAELGIDFAFGRTATDWMDTDTGSVTVELAGEDGDSAGLAGDDSSSANRRETVTGDAVLVAVGREPVTDSVGLENAGIDLDSSGYIETDEVFRTANERVFAVGDVAGEPLLAHAASDEATSVVERIATAGATVEPTVVPSVVFTDPEIATVGLTPGAAVERDDVVVGSFPFRANGRALTAGTSDGAVRIVAEESTGRVLGGDVVGPQASELVSEIGLAITNELTVSDIAGTVHPHPTRSEGIEEAALDAVDEAIHTI</sequence>
<dbReference type="GO" id="GO:0004148">
    <property type="term" value="F:dihydrolipoyl dehydrogenase (NADH) activity"/>
    <property type="evidence" value="ECO:0007669"/>
    <property type="project" value="UniProtKB-EC"/>
</dbReference>
<dbReference type="InterPro" id="IPR023753">
    <property type="entry name" value="FAD/NAD-binding_dom"/>
</dbReference>
<dbReference type="InterPro" id="IPR004099">
    <property type="entry name" value="Pyr_nucl-diS_OxRdtase_dimer"/>
</dbReference>
<dbReference type="PROSITE" id="PS00076">
    <property type="entry name" value="PYRIDINE_REDOX_1"/>
    <property type="match status" value="1"/>
</dbReference>
<dbReference type="SUPFAM" id="SSF51905">
    <property type="entry name" value="FAD/NAD(P)-binding domain"/>
    <property type="match status" value="1"/>
</dbReference>
<feature type="domain" description="FAD/NAD(P)-binding" evidence="14">
    <location>
        <begin position="11"/>
        <end position="346"/>
    </location>
</feature>